<dbReference type="Proteomes" id="UP000823900">
    <property type="component" value="Unassembled WGS sequence"/>
</dbReference>
<feature type="region of interest" description="Disordered" evidence="1">
    <location>
        <begin position="250"/>
        <end position="331"/>
    </location>
</feature>
<organism evidence="3 4">
    <name type="scientific">Candidatus Lachnoclostridium stercoravium</name>
    <dbReference type="NCBI Taxonomy" id="2838633"/>
    <lineage>
        <taxon>Bacteria</taxon>
        <taxon>Bacillati</taxon>
        <taxon>Bacillota</taxon>
        <taxon>Clostridia</taxon>
        <taxon>Lachnospirales</taxon>
        <taxon>Lachnospiraceae</taxon>
    </lineage>
</organism>
<dbReference type="InterPro" id="IPR025883">
    <property type="entry name" value="Cadherin-like_domain"/>
</dbReference>
<dbReference type="InterPro" id="IPR003646">
    <property type="entry name" value="SH3-like_bac-type"/>
</dbReference>
<feature type="compositionally biased region" description="Gly residues" evidence="1">
    <location>
        <begin position="271"/>
        <end position="287"/>
    </location>
</feature>
<evidence type="ECO:0000313" key="4">
    <source>
        <dbReference type="Proteomes" id="UP000823900"/>
    </source>
</evidence>
<feature type="compositionally biased region" description="Acidic residues" evidence="1">
    <location>
        <begin position="290"/>
        <end position="303"/>
    </location>
</feature>
<proteinExistence type="predicted"/>
<evidence type="ECO:0000313" key="3">
    <source>
        <dbReference type="EMBL" id="HJA71841.1"/>
    </source>
</evidence>
<dbReference type="AlphaFoldDB" id="A0A9D2HI84"/>
<feature type="domain" description="SH3b" evidence="2">
    <location>
        <begin position="38"/>
        <end position="109"/>
    </location>
</feature>
<dbReference type="SMART" id="SM00287">
    <property type="entry name" value="SH3b"/>
    <property type="match status" value="1"/>
</dbReference>
<feature type="compositionally biased region" description="Low complexity" evidence="1">
    <location>
        <begin position="253"/>
        <end position="270"/>
    </location>
</feature>
<feature type="compositionally biased region" description="Low complexity" evidence="1">
    <location>
        <begin position="353"/>
        <end position="372"/>
    </location>
</feature>
<feature type="region of interest" description="Disordered" evidence="1">
    <location>
        <begin position="644"/>
        <end position="685"/>
    </location>
</feature>
<feature type="compositionally biased region" description="Low complexity" evidence="1">
    <location>
        <begin position="663"/>
        <end position="673"/>
    </location>
</feature>
<protein>
    <submittedName>
        <fullName evidence="3">SH3 domain-containing protein</fullName>
    </submittedName>
</protein>
<comment type="caution">
    <text evidence="3">The sequence shown here is derived from an EMBL/GenBank/DDBJ whole genome shotgun (WGS) entry which is preliminary data.</text>
</comment>
<feature type="region of interest" description="Disordered" evidence="1">
    <location>
        <begin position="344"/>
        <end position="375"/>
    </location>
</feature>
<gene>
    <name evidence="3" type="ORF">IAA07_09755</name>
</gene>
<sequence>MNIRKWKRGAAAAAALILAIQSPISEINPLKTIFAYTEKSASVDASSLNVRSGPGTSNSIVAKLSKGAAVTVIGEASAPDGALWYQIRFTSGGQEMTGYVSKSYVKFRTAYTSDADFEAFLNAEGFPESYKDGLRALHAEYPQWIFRAHKTGLDWSEVIENESVVGRNLVAASSISSWKSTADGAYNWSSGTWPGFDGSAWVAASSDIISYYMDPRNFLDEYYIFQFLLQTYDGSLQTIDGVHTMLEGTFMEGGSSDGSSAAGQNPDGSSDGTGSGQTSGTGPGGSGSESQEETSEAPSEESSTEASAETSAPANGDAPSGSGNPGISFEGPVAAVSKHRTGLLMEGPGDYITSDGPGAGSSSPSSGSGTAGRTQTASGISYAEAIMNAGAQSGVNPYVLAAMIIQEVGTGGSRSVSGTDSNYPGYYNFYNIGAYTTDTMDAITRGLWYASQSGSYGRPWNTPEKAIIGGAEFYGTNYVKAGQDTFYLKKFNVQGADIYKHQYMGNVVAAASEGYHMAEAYNDDLKNSALEFKIPVYNNMPASPCAKPVVDGSPNNKLSGLGVEGFNLTPTFNMDTTSYDLIVDQSVSNVNVWASAIDSKAVVSGTGSFDLQSGINEIRINVKAENGTVREYVLNVVRQVNGPTYSQGAGENTSSPAGGGSSSSGTGEVSAVGPGADLGPVGTAQ</sequence>
<dbReference type="EMBL" id="DWZA01000087">
    <property type="protein sequence ID" value="HJA71841.1"/>
    <property type="molecule type" value="Genomic_DNA"/>
</dbReference>
<evidence type="ECO:0000259" key="2">
    <source>
        <dbReference type="PROSITE" id="PS51781"/>
    </source>
</evidence>
<evidence type="ECO:0000256" key="1">
    <source>
        <dbReference type="SAM" id="MobiDB-lite"/>
    </source>
</evidence>
<dbReference type="PROSITE" id="PS51781">
    <property type="entry name" value="SH3B"/>
    <property type="match status" value="1"/>
</dbReference>
<dbReference type="Pfam" id="PF12733">
    <property type="entry name" value="Cadherin-like"/>
    <property type="match status" value="1"/>
</dbReference>
<accession>A0A9D2HI84</accession>
<reference evidence="3" key="1">
    <citation type="journal article" date="2021" name="PeerJ">
        <title>Extensive microbial diversity within the chicken gut microbiome revealed by metagenomics and culture.</title>
        <authorList>
            <person name="Gilroy R."/>
            <person name="Ravi A."/>
            <person name="Getino M."/>
            <person name="Pursley I."/>
            <person name="Horton D.L."/>
            <person name="Alikhan N.F."/>
            <person name="Baker D."/>
            <person name="Gharbi K."/>
            <person name="Hall N."/>
            <person name="Watson M."/>
            <person name="Adriaenssens E.M."/>
            <person name="Foster-Nyarko E."/>
            <person name="Jarju S."/>
            <person name="Secka A."/>
            <person name="Antonio M."/>
            <person name="Oren A."/>
            <person name="Chaudhuri R.R."/>
            <person name="La Ragione R."/>
            <person name="Hildebrand F."/>
            <person name="Pallen M.J."/>
        </authorList>
    </citation>
    <scope>NUCLEOTIDE SEQUENCE</scope>
    <source>
        <strain evidence="3">CHK178-16964</strain>
    </source>
</reference>
<feature type="compositionally biased region" description="Low complexity" evidence="1">
    <location>
        <begin position="304"/>
        <end position="314"/>
    </location>
</feature>
<reference evidence="3" key="2">
    <citation type="submission" date="2021-04" db="EMBL/GenBank/DDBJ databases">
        <authorList>
            <person name="Gilroy R."/>
        </authorList>
    </citation>
    <scope>NUCLEOTIDE SEQUENCE</scope>
    <source>
        <strain evidence="3">CHK178-16964</strain>
    </source>
</reference>
<name>A0A9D2HI84_9FIRM</name>
<dbReference type="Pfam" id="PF08239">
    <property type="entry name" value="SH3_3"/>
    <property type="match status" value="1"/>
</dbReference>
<dbReference type="Gene3D" id="2.30.30.40">
    <property type="entry name" value="SH3 Domains"/>
    <property type="match status" value="1"/>
</dbReference>